<evidence type="ECO:0000256" key="1">
    <source>
        <dbReference type="SAM" id="Phobius"/>
    </source>
</evidence>
<reference evidence="2" key="1">
    <citation type="submission" date="2021-06" db="EMBL/GenBank/DDBJ databases">
        <authorList>
            <person name="Kallberg Y."/>
            <person name="Tangrot J."/>
            <person name="Rosling A."/>
        </authorList>
    </citation>
    <scope>NUCLEOTIDE SEQUENCE</scope>
    <source>
        <strain evidence="2">CL551</strain>
    </source>
</reference>
<feature type="transmembrane region" description="Helical" evidence="1">
    <location>
        <begin position="95"/>
        <end position="119"/>
    </location>
</feature>
<comment type="caution">
    <text evidence="2">The sequence shown here is derived from an EMBL/GenBank/DDBJ whole genome shotgun (WGS) entry which is preliminary data.</text>
</comment>
<evidence type="ECO:0000313" key="3">
    <source>
        <dbReference type="Proteomes" id="UP000789342"/>
    </source>
</evidence>
<keyword evidence="1" id="KW-0472">Membrane</keyword>
<name>A0A9N9D733_9GLOM</name>
<dbReference type="EMBL" id="CAJVPV010008189">
    <property type="protein sequence ID" value="CAG8627608.1"/>
    <property type="molecule type" value="Genomic_DNA"/>
</dbReference>
<evidence type="ECO:0000313" key="2">
    <source>
        <dbReference type="EMBL" id="CAG8627608.1"/>
    </source>
</evidence>
<organism evidence="2 3">
    <name type="scientific">Acaulospora morrowiae</name>
    <dbReference type="NCBI Taxonomy" id="94023"/>
    <lineage>
        <taxon>Eukaryota</taxon>
        <taxon>Fungi</taxon>
        <taxon>Fungi incertae sedis</taxon>
        <taxon>Mucoromycota</taxon>
        <taxon>Glomeromycotina</taxon>
        <taxon>Glomeromycetes</taxon>
        <taxon>Diversisporales</taxon>
        <taxon>Acaulosporaceae</taxon>
        <taxon>Acaulospora</taxon>
    </lineage>
</organism>
<sequence length="221" mass="25313">MKLLVIPVVEEKTSFKKLNYFNPKSEFDIDWCLDLHGFLDRDQFDARLDEINQRISKVPLLSRRIGTFANWSYGIFSTIMVIIIIYVLTSARRSLTGPAVSIVLQFLVSVGFIAVKAIVEDMRERRAKKFTATLNVLLKEYNKKDFPISNWKLVWRPVMTHFDLKMKSTSDGNVSGKATPKYIEQAEIVLEISDSLSDLTTQTVKDKLDSKANHEMTMNAV</sequence>
<keyword evidence="1" id="KW-1133">Transmembrane helix</keyword>
<dbReference type="OrthoDB" id="2364454at2759"/>
<dbReference type="Proteomes" id="UP000789342">
    <property type="component" value="Unassembled WGS sequence"/>
</dbReference>
<dbReference type="AlphaFoldDB" id="A0A9N9D733"/>
<keyword evidence="3" id="KW-1185">Reference proteome</keyword>
<keyword evidence="1" id="KW-0812">Transmembrane</keyword>
<protein>
    <submittedName>
        <fullName evidence="2">16225_t:CDS:1</fullName>
    </submittedName>
</protein>
<accession>A0A9N9D733</accession>
<gene>
    <name evidence="2" type="ORF">AMORRO_LOCUS8942</name>
</gene>
<feature type="transmembrane region" description="Helical" evidence="1">
    <location>
        <begin position="71"/>
        <end position="89"/>
    </location>
</feature>
<proteinExistence type="predicted"/>